<feature type="domain" description="Glycosyl transferase family 1" evidence="1">
    <location>
        <begin position="172"/>
        <end position="328"/>
    </location>
</feature>
<accession>A0ABU2YD00</accession>
<proteinExistence type="predicted"/>
<dbReference type="Pfam" id="PF13439">
    <property type="entry name" value="Glyco_transf_4"/>
    <property type="match status" value="1"/>
</dbReference>
<dbReference type="Pfam" id="PF00534">
    <property type="entry name" value="Glycos_transf_1"/>
    <property type="match status" value="1"/>
</dbReference>
<reference evidence="3 4" key="1">
    <citation type="submission" date="2023-09" db="EMBL/GenBank/DDBJ databases">
        <authorList>
            <person name="Rey-Velasco X."/>
        </authorList>
    </citation>
    <scope>NUCLEOTIDE SEQUENCE [LARGE SCALE GENOMIC DNA]</scope>
    <source>
        <strain evidence="3 4">W242</strain>
    </source>
</reference>
<keyword evidence="3" id="KW-0328">Glycosyltransferase</keyword>
<evidence type="ECO:0000259" key="2">
    <source>
        <dbReference type="Pfam" id="PF13439"/>
    </source>
</evidence>
<dbReference type="InterPro" id="IPR001296">
    <property type="entry name" value="Glyco_trans_1"/>
</dbReference>
<feature type="domain" description="Glycosyltransferase subfamily 4-like N-terminal" evidence="2">
    <location>
        <begin position="13"/>
        <end position="164"/>
    </location>
</feature>
<dbReference type="InterPro" id="IPR028098">
    <property type="entry name" value="Glyco_trans_4-like_N"/>
</dbReference>
<keyword evidence="4" id="KW-1185">Reference proteome</keyword>
<gene>
    <name evidence="3" type="ORF">RM538_08575</name>
</gene>
<protein>
    <submittedName>
        <fullName evidence="3">Glycosyltransferase</fullName>
        <ecNumber evidence="3">2.4.-.-</ecNumber>
    </submittedName>
</protein>
<dbReference type="PANTHER" id="PTHR12526">
    <property type="entry name" value="GLYCOSYLTRANSFERASE"/>
    <property type="match status" value="1"/>
</dbReference>
<evidence type="ECO:0000313" key="4">
    <source>
        <dbReference type="Proteomes" id="UP001254488"/>
    </source>
</evidence>
<dbReference type="PANTHER" id="PTHR12526:SF637">
    <property type="entry name" value="GLYCOSYLTRANSFERASE EPSF-RELATED"/>
    <property type="match status" value="1"/>
</dbReference>
<evidence type="ECO:0000313" key="3">
    <source>
        <dbReference type="EMBL" id="MDT0556055.1"/>
    </source>
</evidence>
<dbReference type="GO" id="GO:0016757">
    <property type="term" value="F:glycosyltransferase activity"/>
    <property type="evidence" value="ECO:0007669"/>
    <property type="project" value="UniProtKB-KW"/>
</dbReference>
<evidence type="ECO:0000259" key="1">
    <source>
        <dbReference type="Pfam" id="PF00534"/>
    </source>
</evidence>
<dbReference type="EMBL" id="JAVRHZ010000004">
    <property type="protein sequence ID" value="MDT0556055.1"/>
    <property type="molecule type" value="Genomic_DNA"/>
</dbReference>
<sequence length="354" mass="40684">MRVLQLIDSLDGGGAERIAINLANCLSTHTEKSFLCATRKEGILKSTISNKVEYLHLQRNNTLDILSLIRLSKYVRVNKITHIHAHSTSFFLGVLVYFLNRKIKIIWHDHYGDSEHLEKRDFKVLKWFSRYFDCIIAVNEKLKTWSELNLKCNKVYFIINFVNDNQSEVLNEEIKGEGTFKIVCLANVRPQKDHLNLLKAYSIAQKQLSNISLHLIGSVNKESEIYRELSNYIDKHKINQVYFYGSKQITQTFLKQFDIGVLSSRSEGLPVAILEYANAKLPTIVTNVGQCADVIEERGIIVPPQDSKKLAKAIITLYNDGNLQDKFATLQYNFVMKHYSSKSVIPQLIKIYSH</sequence>
<dbReference type="Proteomes" id="UP001254488">
    <property type="component" value="Unassembled WGS sequence"/>
</dbReference>
<dbReference type="RefSeq" id="WP_311333008.1">
    <property type="nucleotide sequence ID" value="NZ_JAVRHZ010000004.1"/>
</dbReference>
<organism evidence="3 4">
    <name type="scientific">Patiriisocius hiemis</name>
    <dbReference type="NCBI Taxonomy" id="3075604"/>
    <lineage>
        <taxon>Bacteria</taxon>
        <taxon>Pseudomonadati</taxon>
        <taxon>Bacteroidota</taxon>
        <taxon>Flavobacteriia</taxon>
        <taxon>Flavobacteriales</taxon>
        <taxon>Flavobacteriaceae</taxon>
        <taxon>Patiriisocius</taxon>
    </lineage>
</organism>
<comment type="caution">
    <text evidence="3">The sequence shown here is derived from an EMBL/GenBank/DDBJ whole genome shotgun (WGS) entry which is preliminary data.</text>
</comment>
<keyword evidence="3" id="KW-0808">Transferase</keyword>
<dbReference type="Gene3D" id="3.40.50.2000">
    <property type="entry name" value="Glycogen Phosphorylase B"/>
    <property type="match status" value="2"/>
</dbReference>
<name>A0ABU2YD00_9FLAO</name>
<dbReference type="EC" id="2.4.-.-" evidence="3"/>
<dbReference type="SUPFAM" id="SSF53756">
    <property type="entry name" value="UDP-Glycosyltransferase/glycogen phosphorylase"/>
    <property type="match status" value="1"/>
</dbReference>